<dbReference type="InterPro" id="IPR039430">
    <property type="entry name" value="Thymidylate_kin-like_dom"/>
</dbReference>
<dbReference type="GO" id="GO:0006235">
    <property type="term" value="P:dTTP biosynthetic process"/>
    <property type="evidence" value="ECO:0007669"/>
    <property type="project" value="UniProtKB-UniRule"/>
</dbReference>
<evidence type="ECO:0000256" key="4">
    <source>
        <dbReference type="ARBA" id="ARBA00022679"/>
    </source>
</evidence>
<evidence type="ECO:0000256" key="9">
    <source>
        <dbReference type="ARBA" id="ARBA00029962"/>
    </source>
</evidence>
<evidence type="ECO:0000256" key="11">
    <source>
        <dbReference type="ARBA" id="ARBA00057735"/>
    </source>
</evidence>
<protein>
    <recommendedName>
        <fullName evidence="3 12">Thymidylate kinase</fullName>
        <ecNumber evidence="2 12">2.7.4.9</ecNumber>
    </recommendedName>
    <alternativeName>
        <fullName evidence="9 12">dTMP kinase</fullName>
    </alternativeName>
</protein>
<dbReference type="OrthoDB" id="9774907at2"/>
<dbReference type="PANTHER" id="PTHR10344:SF4">
    <property type="entry name" value="UMP-CMP KINASE 2, MITOCHONDRIAL"/>
    <property type="match status" value="1"/>
</dbReference>
<keyword evidence="4 12" id="KW-0808">Transferase</keyword>
<evidence type="ECO:0000256" key="10">
    <source>
        <dbReference type="ARBA" id="ARBA00048743"/>
    </source>
</evidence>
<dbReference type="HAMAP" id="MF_00165">
    <property type="entry name" value="Thymidylate_kinase"/>
    <property type="match status" value="1"/>
</dbReference>
<dbReference type="InterPro" id="IPR027417">
    <property type="entry name" value="P-loop_NTPase"/>
</dbReference>
<dbReference type="RefSeq" id="WP_139938276.1">
    <property type="nucleotide sequence ID" value="NZ_JBHSYP010000022.1"/>
</dbReference>
<dbReference type="Proteomes" id="UP000319148">
    <property type="component" value="Unassembled WGS sequence"/>
</dbReference>
<dbReference type="GO" id="GO:0006233">
    <property type="term" value="P:dTDP biosynthetic process"/>
    <property type="evidence" value="ECO:0007669"/>
    <property type="project" value="InterPro"/>
</dbReference>
<keyword evidence="7 12" id="KW-0418">Kinase</keyword>
<dbReference type="NCBIfam" id="TIGR00041">
    <property type="entry name" value="DTMP_kinase"/>
    <property type="match status" value="1"/>
</dbReference>
<evidence type="ECO:0000313" key="15">
    <source>
        <dbReference type="Proteomes" id="UP000319148"/>
    </source>
</evidence>
<sequence length="219" mass="24618">MNSDYRGRFITFEGGEGVGKSTQAIELRKFLEGRDIDVVLTREPGGSPGAEDIRHLLVTGGTDKWQPMTETLLHYAARAEHLQATILPALKRGAWVICDRYADSTLAYQGYGQGQDIEKILELHKLVTGDFWPDLTLLLDGGVKLGLNRARHREDLEDRSTREDRYERMGEEFHQTLRKSFLDIAKKNPDRIVVIEAEGGIDSVAARIAKTVTQRLLGE</sequence>
<dbReference type="PROSITE" id="PS01331">
    <property type="entry name" value="THYMIDYLATE_KINASE"/>
    <property type="match status" value="1"/>
</dbReference>
<accession>A0A501PTE3</accession>
<keyword evidence="6 12" id="KW-0547">Nucleotide-binding</keyword>
<dbReference type="AlphaFoldDB" id="A0A501PTE3"/>
<dbReference type="Pfam" id="PF02223">
    <property type="entry name" value="Thymidylate_kin"/>
    <property type="match status" value="1"/>
</dbReference>
<comment type="function">
    <text evidence="11 12">Phosphorylation of dTMP to form dTDP in both de novo and salvage pathways of dTTP synthesis.</text>
</comment>
<feature type="domain" description="Thymidylate kinase-like" evidence="13">
    <location>
        <begin position="12"/>
        <end position="208"/>
    </location>
</feature>
<feature type="binding site" evidence="12">
    <location>
        <begin position="14"/>
        <end position="21"/>
    </location>
    <ligand>
        <name>ATP</name>
        <dbReference type="ChEBI" id="CHEBI:30616"/>
    </ligand>
</feature>
<dbReference type="FunFam" id="3.40.50.300:FF:000225">
    <property type="entry name" value="Thymidylate kinase"/>
    <property type="match status" value="1"/>
</dbReference>
<evidence type="ECO:0000256" key="1">
    <source>
        <dbReference type="ARBA" id="ARBA00009776"/>
    </source>
</evidence>
<dbReference type="PANTHER" id="PTHR10344">
    <property type="entry name" value="THYMIDYLATE KINASE"/>
    <property type="match status" value="1"/>
</dbReference>
<comment type="caution">
    <text evidence="14">The sequence shown here is derived from an EMBL/GenBank/DDBJ whole genome shotgun (WGS) entry which is preliminary data.</text>
</comment>
<evidence type="ECO:0000256" key="5">
    <source>
        <dbReference type="ARBA" id="ARBA00022727"/>
    </source>
</evidence>
<evidence type="ECO:0000259" key="13">
    <source>
        <dbReference type="Pfam" id="PF02223"/>
    </source>
</evidence>
<comment type="catalytic activity">
    <reaction evidence="10 12">
        <text>dTMP + ATP = dTDP + ADP</text>
        <dbReference type="Rhea" id="RHEA:13517"/>
        <dbReference type="ChEBI" id="CHEBI:30616"/>
        <dbReference type="ChEBI" id="CHEBI:58369"/>
        <dbReference type="ChEBI" id="CHEBI:63528"/>
        <dbReference type="ChEBI" id="CHEBI:456216"/>
        <dbReference type="EC" id="2.7.4.9"/>
    </reaction>
</comment>
<keyword evidence="8 12" id="KW-0067">ATP-binding</keyword>
<name>A0A501PTE3_9PROT</name>
<dbReference type="Gene3D" id="3.40.50.300">
    <property type="entry name" value="P-loop containing nucleotide triphosphate hydrolases"/>
    <property type="match status" value="1"/>
</dbReference>
<evidence type="ECO:0000256" key="8">
    <source>
        <dbReference type="ARBA" id="ARBA00022840"/>
    </source>
</evidence>
<proteinExistence type="inferred from homology"/>
<dbReference type="GO" id="GO:0005524">
    <property type="term" value="F:ATP binding"/>
    <property type="evidence" value="ECO:0007669"/>
    <property type="project" value="UniProtKB-UniRule"/>
</dbReference>
<dbReference type="SUPFAM" id="SSF52540">
    <property type="entry name" value="P-loop containing nucleoside triphosphate hydrolases"/>
    <property type="match status" value="1"/>
</dbReference>
<evidence type="ECO:0000256" key="2">
    <source>
        <dbReference type="ARBA" id="ARBA00012980"/>
    </source>
</evidence>
<keyword evidence="15" id="KW-1185">Reference proteome</keyword>
<dbReference type="InterPro" id="IPR018094">
    <property type="entry name" value="Thymidylate_kinase"/>
</dbReference>
<dbReference type="EMBL" id="VFIY01000004">
    <property type="protein sequence ID" value="TPD63026.1"/>
    <property type="molecule type" value="Genomic_DNA"/>
</dbReference>
<comment type="similarity">
    <text evidence="1 12">Belongs to the thymidylate kinase family.</text>
</comment>
<dbReference type="GO" id="GO:0005829">
    <property type="term" value="C:cytosol"/>
    <property type="evidence" value="ECO:0007669"/>
    <property type="project" value="TreeGrafter"/>
</dbReference>
<dbReference type="CDD" id="cd01672">
    <property type="entry name" value="TMPK"/>
    <property type="match status" value="1"/>
</dbReference>
<evidence type="ECO:0000313" key="14">
    <source>
        <dbReference type="EMBL" id="TPD63026.1"/>
    </source>
</evidence>
<gene>
    <name evidence="12 14" type="primary">tmk</name>
    <name evidence="14" type="ORF">FIV46_02800</name>
</gene>
<dbReference type="GO" id="GO:0004798">
    <property type="term" value="F:dTMP kinase activity"/>
    <property type="evidence" value="ECO:0007669"/>
    <property type="project" value="UniProtKB-UniRule"/>
</dbReference>
<evidence type="ECO:0000256" key="6">
    <source>
        <dbReference type="ARBA" id="ARBA00022741"/>
    </source>
</evidence>
<reference evidence="15" key="1">
    <citation type="submission" date="2019-06" db="EMBL/GenBank/DDBJ databases">
        <title>The complete genome of Emcibacter congregatus ZYLT.</title>
        <authorList>
            <person name="Zhao Z."/>
        </authorList>
    </citation>
    <scope>NUCLEOTIDE SEQUENCE [LARGE SCALE GENOMIC DNA]</scope>
    <source>
        <strain evidence="15">MCCC 1A06723</strain>
    </source>
</reference>
<evidence type="ECO:0000256" key="12">
    <source>
        <dbReference type="HAMAP-Rule" id="MF_00165"/>
    </source>
</evidence>
<dbReference type="InterPro" id="IPR018095">
    <property type="entry name" value="Thymidylate_kin_CS"/>
</dbReference>
<organism evidence="14 15">
    <name type="scientific">Emcibacter nanhaiensis</name>
    <dbReference type="NCBI Taxonomy" id="1505037"/>
    <lineage>
        <taxon>Bacteria</taxon>
        <taxon>Pseudomonadati</taxon>
        <taxon>Pseudomonadota</taxon>
        <taxon>Alphaproteobacteria</taxon>
        <taxon>Emcibacterales</taxon>
        <taxon>Emcibacteraceae</taxon>
        <taxon>Emcibacter</taxon>
    </lineage>
</organism>
<dbReference type="GO" id="GO:0006227">
    <property type="term" value="P:dUDP biosynthetic process"/>
    <property type="evidence" value="ECO:0007669"/>
    <property type="project" value="TreeGrafter"/>
</dbReference>
<keyword evidence="5 12" id="KW-0545">Nucleotide biosynthesis</keyword>
<dbReference type="EC" id="2.7.4.9" evidence="2 12"/>
<evidence type="ECO:0000256" key="3">
    <source>
        <dbReference type="ARBA" id="ARBA00017144"/>
    </source>
</evidence>
<evidence type="ECO:0000256" key="7">
    <source>
        <dbReference type="ARBA" id="ARBA00022777"/>
    </source>
</evidence>